<reference evidence="1 2" key="1">
    <citation type="submission" date="2019-04" db="EMBL/GenBank/DDBJ databases">
        <title>Complete genome sequencing of Piscirickettsia salmonis strain Psal-009.</title>
        <authorList>
            <person name="Schober I."/>
            <person name="Bunk B."/>
            <person name="Sproer C."/>
            <person name="Carril G.P."/>
            <person name="Riedel T."/>
            <person name="Flores-Herrera P.A."/>
            <person name="Nourdin-Galindo G."/>
            <person name="Marshall S.H."/>
            <person name="Overmann J."/>
        </authorList>
    </citation>
    <scope>NUCLEOTIDE SEQUENCE [LARGE SCALE GENOMIC DNA]</scope>
    <source>
        <strain evidence="1 2">Psal-009</strain>
    </source>
</reference>
<proteinExistence type="predicted"/>
<sequence>MPKLFFTFDGTNANPDYKSPLGQATLVELNSMAAQLHNENYSAAEVKLTAYQGVLAHIERSKFYFAGPGTSNRSSQKVINYKAMFNGSKGEFGLENTTNKALEIIKYKIQNLAENATLDIAITGWSRGGIAAFQLLRKLQDQLSIAEIEKLGKVHIYGLDPVPGGPLDRKRLDFASLSDETHPFIKKVSADIFYAEHSAIITNASTPYFQPLFSPLPKGQHRLWVLKEANHDRSFGNAGIDNENMQQVKQAIANHNYRDEEQHTTGNFSCLAPTELTKKRFVKNDGQDSLLQQHELKQFQYNMTNKVLVKIATEVMNRFAARSDTSDYLALLIQKKYQGKDIPQPEPDNLDQIKLKRFFDLITESPEIKLEELAEITKTNTNRYGLDKLATLMGVQTSSEKDLQAELKELDTSL</sequence>
<dbReference type="Proteomes" id="UP000422232">
    <property type="component" value="Chromosome"/>
</dbReference>
<accession>A0A9Q5VMF7</accession>
<evidence type="ECO:0000313" key="1">
    <source>
        <dbReference type="EMBL" id="QGO07130.1"/>
    </source>
</evidence>
<dbReference type="GeneID" id="66739809"/>
<dbReference type="AlphaFoldDB" id="A0A9Q5VMF7"/>
<dbReference type="EMBL" id="CP038908">
    <property type="protein sequence ID" value="QGO07130.1"/>
    <property type="molecule type" value="Genomic_DNA"/>
</dbReference>
<keyword evidence="2" id="KW-1185">Reference proteome</keyword>
<organism evidence="1 2">
    <name type="scientific">Piscirickettsia salmonis</name>
    <dbReference type="NCBI Taxonomy" id="1238"/>
    <lineage>
        <taxon>Bacteria</taxon>
        <taxon>Pseudomonadati</taxon>
        <taxon>Pseudomonadota</taxon>
        <taxon>Gammaproteobacteria</taxon>
        <taxon>Thiotrichales</taxon>
        <taxon>Piscirickettsiaceae</taxon>
        <taxon>Piscirickettsia</taxon>
    </lineage>
</organism>
<dbReference type="RefSeq" id="WP_016210763.1">
    <property type="nucleotide sequence ID" value="NZ_CP012413.1"/>
</dbReference>
<protein>
    <submittedName>
        <fullName evidence="1">Uncharacterized protein</fullName>
    </submittedName>
</protein>
<gene>
    <name evidence="1" type="ORF">Psal009_03067</name>
</gene>
<name>A0A9Q5VMF7_PISSA</name>
<evidence type="ECO:0000313" key="2">
    <source>
        <dbReference type="Proteomes" id="UP000422232"/>
    </source>
</evidence>